<dbReference type="InterPro" id="IPR011051">
    <property type="entry name" value="RmlC_Cupin_sf"/>
</dbReference>
<dbReference type="SUPFAM" id="SSF51182">
    <property type="entry name" value="RmlC-like cupins"/>
    <property type="match status" value="1"/>
</dbReference>
<feature type="active site" description="Proton acceptor" evidence="5">
    <location>
        <position position="64"/>
    </location>
</feature>
<evidence type="ECO:0000256" key="1">
    <source>
        <dbReference type="ARBA" id="ARBA00001298"/>
    </source>
</evidence>
<evidence type="ECO:0000256" key="6">
    <source>
        <dbReference type="PIRSR" id="PIRSR600888-3"/>
    </source>
</evidence>
<dbReference type="UniPathway" id="UPA00124"/>
<dbReference type="CDD" id="cd00438">
    <property type="entry name" value="cupin_RmlC"/>
    <property type="match status" value="1"/>
</dbReference>
<dbReference type="GO" id="GO:0000271">
    <property type="term" value="P:polysaccharide biosynthetic process"/>
    <property type="evidence" value="ECO:0007669"/>
    <property type="project" value="TreeGrafter"/>
</dbReference>
<gene>
    <name evidence="8" type="primary">rfbC</name>
    <name evidence="8" type="ORF">EYW47_37840</name>
</gene>
<dbReference type="PANTHER" id="PTHR21047">
    <property type="entry name" value="DTDP-6-DEOXY-D-GLUCOSE-3,5 EPIMERASE"/>
    <property type="match status" value="1"/>
</dbReference>
<dbReference type="Pfam" id="PF00908">
    <property type="entry name" value="dTDP_sugar_isom"/>
    <property type="match status" value="1"/>
</dbReference>
<proteinExistence type="inferred from homology"/>
<accession>A0A4R5LYI7</accession>
<comment type="similarity">
    <text evidence="7">Belongs to the dTDP-4-dehydrorhamnose 3,5-epimerase family.</text>
</comment>
<comment type="subunit">
    <text evidence="7">Homodimer.</text>
</comment>
<dbReference type="EC" id="5.1.3.13" evidence="3 7"/>
<sequence length="183" mass="20503">MKTAIATGALPEVKIIEPTVFKDERGFFYESFNAREFARQVGVDVTFVQDNHSCSTRGVLRGLHYQLVKPQGKLVRVVAGEVYDVAVDVRASSPTFGKWVGVHLSAQNRRQLWIPPGFAHGFLALSDYAEFLYKTTDYWYPEHERCIIWNDSTIGIEWPLDVAPVLGQKDAAGSSLAHAQIYA</sequence>
<keyword evidence="7 8" id="KW-0413">Isomerase</keyword>
<dbReference type="InterPro" id="IPR014710">
    <property type="entry name" value="RmlC-like_jellyroll"/>
</dbReference>
<keyword evidence="9" id="KW-1185">Reference proteome</keyword>
<dbReference type="GO" id="GO:0008830">
    <property type="term" value="F:dTDP-4-dehydrorhamnose 3,5-epimerase activity"/>
    <property type="evidence" value="ECO:0007669"/>
    <property type="project" value="UniProtKB-UniRule"/>
</dbReference>
<evidence type="ECO:0000256" key="5">
    <source>
        <dbReference type="PIRSR" id="PIRSR600888-1"/>
    </source>
</evidence>
<dbReference type="NCBIfam" id="TIGR01221">
    <property type="entry name" value="rmlC"/>
    <property type="match status" value="1"/>
</dbReference>
<evidence type="ECO:0000256" key="3">
    <source>
        <dbReference type="ARBA" id="ARBA00012098"/>
    </source>
</evidence>
<dbReference type="EMBL" id="SMRP01000044">
    <property type="protein sequence ID" value="TDG17409.1"/>
    <property type="molecule type" value="Genomic_DNA"/>
</dbReference>
<reference evidence="8 9" key="1">
    <citation type="submission" date="2019-03" db="EMBL/GenBank/DDBJ databases">
        <title>Paraburkholderia sp. 4M-K11, isolated from subtropical forest soil.</title>
        <authorList>
            <person name="Gao Z.-H."/>
            <person name="Qiu L.-H."/>
        </authorList>
    </citation>
    <scope>NUCLEOTIDE SEQUENCE [LARGE SCALE GENOMIC DNA]</scope>
    <source>
        <strain evidence="8 9">4M-K11</strain>
    </source>
</reference>
<dbReference type="GO" id="GO:0019305">
    <property type="term" value="P:dTDP-rhamnose biosynthetic process"/>
    <property type="evidence" value="ECO:0007669"/>
    <property type="project" value="UniProtKB-UniRule"/>
</dbReference>
<protein>
    <recommendedName>
        <fullName evidence="4 7">dTDP-4-dehydrorhamnose 3,5-epimerase</fullName>
        <ecNumber evidence="3 7">5.1.3.13</ecNumber>
    </recommendedName>
    <alternativeName>
        <fullName evidence="7">Thymidine diphospho-4-keto-rhamnose 3,5-epimerase</fullName>
    </alternativeName>
</protein>
<dbReference type="GO" id="GO:0005829">
    <property type="term" value="C:cytosol"/>
    <property type="evidence" value="ECO:0007669"/>
    <property type="project" value="TreeGrafter"/>
</dbReference>
<comment type="pathway">
    <text evidence="7">Carbohydrate biosynthesis; dTDP-L-rhamnose biosynthesis.</text>
</comment>
<evidence type="ECO:0000256" key="2">
    <source>
        <dbReference type="ARBA" id="ARBA00001997"/>
    </source>
</evidence>
<dbReference type="AlphaFoldDB" id="A0A4R5LYI7"/>
<comment type="caution">
    <text evidence="8">The sequence shown here is derived from an EMBL/GenBank/DDBJ whole genome shotgun (WGS) entry which is preliminary data.</text>
</comment>
<feature type="active site" description="Proton donor" evidence="5">
    <location>
        <position position="133"/>
    </location>
</feature>
<dbReference type="RefSeq" id="WP_133199918.1">
    <property type="nucleotide sequence ID" value="NZ_JBHUCW010000013.1"/>
</dbReference>
<comment type="function">
    <text evidence="2 7">Catalyzes the epimerization of the C3' and C5'positions of dTDP-6-deoxy-D-xylo-4-hexulose, forming dTDP-6-deoxy-L-lyxo-4-hexulose.</text>
</comment>
<evidence type="ECO:0000256" key="7">
    <source>
        <dbReference type="RuleBase" id="RU364069"/>
    </source>
</evidence>
<dbReference type="PANTHER" id="PTHR21047:SF2">
    <property type="entry name" value="THYMIDINE DIPHOSPHO-4-KETO-RHAMNOSE 3,5-EPIMERASE"/>
    <property type="match status" value="1"/>
</dbReference>
<organism evidence="8 9">
    <name type="scientific">Paraburkholderia silviterrae</name>
    <dbReference type="NCBI Taxonomy" id="2528715"/>
    <lineage>
        <taxon>Bacteria</taxon>
        <taxon>Pseudomonadati</taxon>
        <taxon>Pseudomonadota</taxon>
        <taxon>Betaproteobacteria</taxon>
        <taxon>Burkholderiales</taxon>
        <taxon>Burkholderiaceae</taxon>
        <taxon>Paraburkholderia</taxon>
    </lineage>
</organism>
<evidence type="ECO:0000313" key="8">
    <source>
        <dbReference type="EMBL" id="TDG17409.1"/>
    </source>
</evidence>
<dbReference type="Proteomes" id="UP000295722">
    <property type="component" value="Unassembled WGS sequence"/>
</dbReference>
<evidence type="ECO:0000313" key="9">
    <source>
        <dbReference type="Proteomes" id="UP000295722"/>
    </source>
</evidence>
<dbReference type="InterPro" id="IPR000888">
    <property type="entry name" value="RmlC-like"/>
</dbReference>
<evidence type="ECO:0000256" key="4">
    <source>
        <dbReference type="ARBA" id="ARBA00019595"/>
    </source>
</evidence>
<name>A0A4R5LYI7_9BURK</name>
<dbReference type="OrthoDB" id="9800680at2"/>
<feature type="site" description="Participates in a stacking interaction with the thymidine ring of dTDP-4-oxo-6-deoxyglucose" evidence="6">
    <location>
        <position position="139"/>
    </location>
</feature>
<comment type="catalytic activity">
    <reaction evidence="1 7">
        <text>dTDP-4-dehydro-6-deoxy-alpha-D-glucose = dTDP-4-dehydro-beta-L-rhamnose</text>
        <dbReference type="Rhea" id="RHEA:16969"/>
        <dbReference type="ChEBI" id="CHEBI:57649"/>
        <dbReference type="ChEBI" id="CHEBI:62830"/>
        <dbReference type="EC" id="5.1.3.13"/>
    </reaction>
</comment>
<dbReference type="Gene3D" id="2.60.120.10">
    <property type="entry name" value="Jelly Rolls"/>
    <property type="match status" value="1"/>
</dbReference>